<sequence>MSLAGLLITLVSLFWHSELTPVRVLLSALALTLLVVVSAALSARAVSLYRSNPRPGVGLAYASVLLVVVALAVVSPLVVAAWQNNKVLLALLSYFIWLGPALFLIFRKPQSAHMSPLKFKLSARPKKRVPHGLIAIFDGAREAAYWVELTMEARRQLHYQTKLARFELAQATALAAEAEPARGAPIPGPEAPGSEREAPSAEES</sequence>
<reference evidence="3 4" key="1">
    <citation type="submission" date="2018-05" db="EMBL/GenBank/DDBJ databases">
        <title>Genetic diversity of glacier-inhabiting Cryobacterium bacteria in China and description of Cryobacterium mengkeensis sp. nov. and Arthrobacter glacialis sp. nov.</title>
        <authorList>
            <person name="Liu Q."/>
            <person name="Xin Y.-H."/>
        </authorList>
    </citation>
    <scope>NUCLEOTIDE SEQUENCE [LARGE SCALE GENOMIC DNA]</scope>
    <source>
        <strain evidence="3 4">GP3</strain>
    </source>
</reference>
<dbReference type="RefSeq" id="WP_110105111.1">
    <property type="nucleotide sequence ID" value="NZ_JACBZZ010000001.1"/>
</dbReference>
<accession>A0A2V3DUL3</accession>
<gene>
    <name evidence="3" type="ORF">CVS29_04305</name>
</gene>
<keyword evidence="2" id="KW-0812">Transmembrane</keyword>
<protein>
    <submittedName>
        <fullName evidence="3">Uncharacterized protein</fullName>
    </submittedName>
</protein>
<feature type="compositionally biased region" description="Basic and acidic residues" evidence="1">
    <location>
        <begin position="193"/>
        <end position="204"/>
    </location>
</feature>
<organism evidence="3 4">
    <name type="scientific">Arthrobacter psychrochitiniphilus</name>
    <dbReference type="NCBI Taxonomy" id="291045"/>
    <lineage>
        <taxon>Bacteria</taxon>
        <taxon>Bacillati</taxon>
        <taxon>Actinomycetota</taxon>
        <taxon>Actinomycetes</taxon>
        <taxon>Micrococcales</taxon>
        <taxon>Micrococcaceae</taxon>
        <taxon>Arthrobacter</taxon>
    </lineage>
</organism>
<dbReference type="EMBL" id="QHLZ01000002">
    <property type="protein sequence ID" value="PXA66796.1"/>
    <property type="molecule type" value="Genomic_DNA"/>
</dbReference>
<feature type="transmembrane region" description="Helical" evidence="2">
    <location>
        <begin position="29"/>
        <end position="47"/>
    </location>
</feature>
<evidence type="ECO:0000256" key="2">
    <source>
        <dbReference type="SAM" id="Phobius"/>
    </source>
</evidence>
<keyword evidence="2" id="KW-1133">Transmembrane helix</keyword>
<dbReference type="Proteomes" id="UP000246303">
    <property type="component" value="Unassembled WGS sequence"/>
</dbReference>
<comment type="caution">
    <text evidence="3">The sequence shown here is derived from an EMBL/GenBank/DDBJ whole genome shotgun (WGS) entry which is preliminary data.</text>
</comment>
<evidence type="ECO:0000256" key="1">
    <source>
        <dbReference type="SAM" id="MobiDB-lite"/>
    </source>
</evidence>
<feature type="transmembrane region" description="Helical" evidence="2">
    <location>
        <begin position="88"/>
        <end position="106"/>
    </location>
</feature>
<evidence type="ECO:0000313" key="3">
    <source>
        <dbReference type="EMBL" id="PXA66796.1"/>
    </source>
</evidence>
<feature type="transmembrane region" description="Helical" evidence="2">
    <location>
        <begin position="59"/>
        <end position="82"/>
    </location>
</feature>
<evidence type="ECO:0000313" key="4">
    <source>
        <dbReference type="Proteomes" id="UP000246303"/>
    </source>
</evidence>
<keyword evidence="4" id="KW-1185">Reference proteome</keyword>
<dbReference type="AlphaFoldDB" id="A0A2V3DUL3"/>
<keyword evidence="2" id="KW-0472">Membrane</keyword>
<name>A0A2V3DUL3_9MICC</name>
<feature type="region of interest" description="Disordered" evidence="1">
    <location>
        <begin position="178"/>
        <end position="204"/>
    </location>
</feature>
<proteinExistence type="predicted"/>